<evidence type="ECO:0000256" key="5">
    <source>
        <dbReference type="ARBA" id="ARBA00023065"/>
    </source>
</evidence>
<keyword evidence="2 8" id="KW-0813">Transport</keyword>
<evidence type="ECO:0000256" key="1">
    <source>
        <dbReference type="ARBA" id="ARBA00004141"/>
    </source>
</evidence>
<evidence type="ECO:0000256" key="8">
    <source>
        <dbReference type="RuleBase" id="RU003857"/>
    </source>
</evidence>
<dbReference type="InterPro" id="IPR003280">
    <property type="entry name" value="2pore_dom_K_chnl"/>
</dbReference>
<feature type="domain" description="Potassium channel" evidence="11">
    <location>
        <begin position="605"/>
        <end position="664"/>
    </location>
</feature>
<dbReference type="SUPFAM" id="SSF81324">
    <property type="entry name" value="Voltage-gated potassium channels"/>
    <property type="match status" value="2"/>
</dbReference>
<evidence type="ECO:0000256" key="6">
    <source>
        <dbReference type="ARBA" id="ARBA00023136"/>
    </source>
</evidence>
<proteinExistence type="inferred from homology"/>
<evidence type="ECO:0000256" key="2">
    <source>
        <dbReference type="ARBA" id="ARBA00022448"/>
    </source>
</evidence>
<name>A0AAD2FUX3_9STRA</name>
<gene>
    <name evidence="12" type="ORF">CYCCA115_LOCUS14599</name>
</gene>
<evidence type="ECO:0000256" key="3">
    <source>
        <dbReference type="ARBA" id="ARBA00022692"/>
    </source>
</evidence>
<dbReference type="GO" id="GO:0022841">
    <property type="term" value="F:potassium ion leak channel activity"/>
    <property type="evidence" value="ECO:0007669"/>
    <property type="project" value="TreeGrafter"/>
</dbReference>
<dbReference type="InterPro" id="IPR013099">
    <property type="entry name" value="K_chnl_dom"/>
</dbReference>
<evidence type="ECO:0000256" key="10">
    <source>
        <dbReference type="SAM" id="Phobius"/>
    </source>
</evidence>
<evidence type="ECO:0000256" key="7">
    <source>
        <dbReference type="ARBA" id="ARBA00023303"/>
    </source>
</evidence>
<feature type="domain" description="Potassium channel" evidence="11">
    <location>
        <begin position="503"/>
        <end position="546"/>
    </location>
</feature>
<keyword evidence="4 10" id="KW-1133">Transmembrane helix</keyword>
<keyword evidence="7 8" id="KW-0407">Ion channel</keyword>
<feature type="transmembrane region" description="Helical" evidence="10">
    <location>
        <begin position="199"/>
        <end position="225"/>
    </location>
</feature>
<reference evidence="12" key="1">
    <citation type="submission" date="2023-08" db="EMBL/GenBank/DDBJ databases">
        <authorList>
            <person name="Audoor S."/>
            <person name="Bilcke G."/>
        </authorList>
    </citation>
    <scope>NUCLEOTIDE SEQUENCE</scope>
</reference>
<evidence type="ECO:0000256" key="4">
    <source>
        <dbReference type="ARBA" id="ARBA00022989"/>
    </source>
</evidence>
<evidence type="ECO:0000313" key="12">
    <source>
        <dbReference type="EMBL" id="CAJ1954001.1"/>
    </source>
</evidence>
<feature type="transmembrane region" description="Helical" evidence="10">
    <location>
        <begin position="567"/>
        <end position="591"/>
    </location>
</feature>
<keyword evidence="5 8" id="KW-0406">Ion transport</keyword>
<feature type="transmembrane region" description="Helical" evidence="10">
    <location>
        <begin position="527"/>
        <end position="555"/>
    </location>
</feature>
<dbReference type="Proteomes" id="UP001295423">
    <property type="component" value="Unassembled WGS sequence"/>
</dbReference>
<dbReference type="PANTHER" id="PTHR11003:SF345">
    <property type="entry name" value="TWIK FAMILY OF POTASSIUM CHANNELS PROTEIN 18"/>
    <property type="match status" value="1"/>
</dbReference>
<accession>A0AAD2FUX3</accession>
<organism evidence="12 13">
    <name type="scientific">Cylindrotheca closterium</name>
    <dbReference type="NCBI Taxonomy" id="2856"/>
    <lineage>
        <taxon>Eukaryota</taxon>
        <taxon>Sar</taxon>
        <taxon>Stramenopiles</taxon>
        <taxon>Ochrophyta</taxon>
        <taxon>Bacillariophyta</taxon>
        <taxon>Bacillariophyceae</taxon>
        <taxon>Bacillariophycidae</taxon>
        <taxon>Bacillariales</taxon>
        <taxon>Bacillariaceae</taxon>
        <taxon>Cylindrotheca</taxon>
    </lineage>
</organism>
<feature type="transmembrane region" description="Helical" evidence="10">
    <location>
        <begin position="611"/>
        <end position="629"/>
    </location>
</feature>
<dbReference type="GO" id="GO:0015271">
    <property type="term" value="F:outward rectifier potassium channel activity"/>
    <property type="evidence" value="ECO:0007669"/>
    <property type="project" value="TreeGrafter"/>
</dbReference>
<comment type="caution">
    <text evidence="12">The sequence shown here is derived from an EMBL/GenBank/DDBJ whole genome shotgun (WGS) entry which is preliminary data.</text>
</comment>
<dbReference type="PANTHER" id="PTHR11003">
    <property type="entry name" value="POTASSIUM CHANNEL, SUBFAMILY K"/>
    <property type="match status" value="1"/>
</dbReference>
<dbReference type="Pfam" id="PF07885">
    <property type="entry name" value="Ion_trans_2"/>
    <property type="match status" value="2"/>
</dbReference>
<feature type="transmembrane region" description="Helical" evidence="10">
    <location>
        <begin position="641"/>
        <end position="668"/>
    </location>
</feature>
<dbReference type="GO" id="GO:0005886">
    <property type="term" value="C:plasma membrane"/>
    <property type="evidence" value="ECO:0007669"/>
    <property type="project" value="TreeGrafter"/>
</dbReference>
<feature type="compositionally biased region" description="Polar residues" evidence="9">
    <location>
        <begin position="307"/>
        <end position="327"/>
    </location>
</feature>
<evidence type="ECO:0000259" key="11">
    <source>
        <dbReference type="Pfam" id="PF07885"/>
    </source>
</evidence>
<comment type="similarity">
    <text evidence="8">Belongs to the two pore domain potassium channel (TC 1.A.1.8) family.</text>
</comment>
<sequence>MKSAKTADSSDAAETLADAKITQEVKSKRKHLSETADTLGDAKIVHNRKSKSKHSSEAAGTVPVDDAPGADALHSTIPRNISIGTQNSKDRATPLNNIRQLPPTGQPTKKIGLPTKPSSLRLSLVADVAENATKRIGSSLVNSEQQLARVAEQKAKQITDVTTKQIGSAIKQSERVYKKSRWCFWARFIGRFPKYFPRVFYFTFGVLVPLWLLILISAGFGIILADYEAAEERISNHDILASRARTNRISVETIDIGSLPVDCYVQYLNQSNRSLFEERINMYILASSRLEGRDSLNATDGGDTVMTDPSTNVNGTKSTDTDYTPVNETIPSTNNFFNRAFSSTTNIALELGSNSTANHTNRTDNYTFSDLVMETEEDALLYMTQCQKEKTTDIQTYLQLRNAQVSPTDDPMTFNWNRCWSKEMNDIWGPSRFAFFPTPELIEASRPAQQEATLENEFIRILNETEKACLDDGGEENECFELALEEASERAGDICHDNVEGTSWFFFSVMTTIGYGNQVPITDEGRLLIYTGGIACLILYAAVLGSAGYIILAIFDDFVARFWISHFLKYPLVGVGVWGGIWIGWAYGIAVGADNWWQERLPDFEVDRGDSLWFAFVSTSTIGLGDYFLQPEVMFASDALWFSSVFLIGFVFLSTFLNKIGGFLISVLPKRSNSLEHRLKGTNLFFWKHWPCIDYIQSDYLRSLAYDDDSEDTDKTLQHHLQQVQWVETLKSRFADQNLSPPLDDMHVEGETSMDDLLDEEEMILSALLDSVEQRRSEIHVRHRRRRSRDH</sequence>
<feature type="compositionally biased region" description="Low complexity" evidence="9">
    <location>
        <begin position="1"/>
        <end position="13"/>
    </location>
</feature>
<feature type="region of interest" description="Disordered" evidence="9">
    <location>
        <begin position="296"/>
        <end position="327"/>
    </location>
</feature>
<dbReference type="AlphaFoldDB" id="A0AAD2FUX3"/>
<evidence type="ECO:0000313" key="13">
    <source>
        <dbReference type="Proteomes" id="UP001295423"/>
    </source>
</evidence>
<protein>
    <recommendedName>
        <fullName evidence="11">Potassium channel domain-containing protein</fullName>
    </recommendedName>
</protein>
<evidence type="ECO:0000256" key="9">
    <source>
        <dbReference type="SAM" id="MobiDB-lite"/>
    </source>
</evidence>
<comment type="subcellular location">
    <subcellularLocation>
        <location evidence="1">Membrane</location>
        <topology evidence="1">Multi-pass membrane protein</topology>
    </subcellularLocation>
</comment>
<dbReference type="EMBL" id="CAKOGP040001847">
    <property type="protein sequence ID" value="CAJ1954001.1"/>
    <property type="molecule type" value="Genomic_DNA"/>
</dbReference>
<dbReference type="Gene3D" id="1.10.287.70">
    <property type="match status" value="1"/>
</dbReference>
<keyword evidence="3 8" id="KW-0812">Transmembrane</keyword>
<feature type="compositionally biased region" description="Polar residues" evidence="9">
    <location>
        <begin position="77"/>
        <end position="87"/>
    </location>
</feature>
<dbReference type="GO" id="GO:0030322">
    <property type="term" value="P:stabilization of membrane potential"/>
    <property type="evidence" value="ECO:0007669"/>
    <property type="project" value="TreeGrafter"/>
</dbReference>
<feature type="region of interest" description="Disordered" evidence="9">
    <location>
        <begin position="1"/>
        <end position="113"/>
    </location>
</feature>
<keyword evidence="13" id="KW-1185">Reference proteome</keyword>
<keyword evidence="6 10" id="KW-0472">Membrane</keyword>
<dbReference type="PRINTS" id="PR01333">
    <property type="entry name" value="2POREKCHANEL"/>
</dbReference>